<name>A0A1D7TYL7_9HYPH</name>
<organism evidence="4 5">
    <name type="scientific">Bosea vaviloviae</name>
    <dbReference type="NCBI Taxonomy" id="1526658"/>
    <lineage>
        <taxon>Bacteria</taxon>
        <taxon>Pseudomonadati</taxon>
        <taxon>Pseudomonadota</taxon>
        <taxon>Alphaproteobacteria</taxon>
        <taxon>Hyphomicrobiales</taxon>
        <taxon>Boseaceae</taxon>
        <taxon>Bosea</taxon>
    </lineage>
</organism>
<evidence type="ECO:0000256" key="1">
    <source>
        <dbReference type="ARBA" id="ARBA00022679"/>
    </source>
</evidence>
<feature type="domain" description="Carbohydrate kinase PfkB" evidence="3">
    <location>
        <begin position="8"/>
        <end position="289"/>
    </location>
</feature>
<dbReference type="KEGG" id="bvv:BHK69_06700"/>
<dbReference type="SUPFAM" id="SSF53613">
    <property type="entry name" value="Ribokinase-like"/>
    <property type="match status" value="1"/>
</dbReference>
<proteinExistence type="predicted"/>
<protein>
    <submittedName>
        <fullName evidence="4">Ribokinase</fullName>
    </submittedName>
</protein>
<gene>
    <name evidence="4" type="ORF">BHK69_06700</name>
</gene>
<keyword evidence="1" id="KW-0808">Transferase</keyword>
<sequence length="315" mass="32831">MNGGRNLVLSIGRLYCDLVFRGLEALPRLGEERFAKEVSVVPGGGGFITAAHLASLGERAALLARIGTDPLSEAIAPALQQSGVDLRWLERACDAGPQPTVVMVQAGERAFLSRRAGKARPTTLEAALADAEARHLHIAEFATLAESPELVSLAKLAGLTVSLDPSWDDALIHDPDLVLRSTGTDIFLPNASEARAIAGCEDLDQAGRRLARHFPVVVVKDGAAGARLFQREQSLNLPAPQGGPVLDTTGAGDAFNAGFIAAWIAGRPPGQALAEGIACGTLSVQGVGGAGIRLARGRVADISKTLLEEHGRIDA</sequence>
<dbReference type="RefSeq" id="WP_069689420.1">
    <property type="nucleotide sequence ID" value="NZ_CP017147.1"/>
</dbReference>
<dbReference type="PROSITE" id="PS00584">
    <property type="entry name" value="PFKB_KINASES_2"/>
    <property type="match status" value="1"/>
</dbReference>
<accession>A0A1D7TYL7</accession>
<dbReference type="Gene3D" id="3.40.1190.20">
    <property type="match status" value="1"/>
</dbReference>
<dbReference type="GO" id="GO:0016301">
    <property type="term" value="F:kinase activity"/>
    <property type="evidence" value="ECO:0007669"/>
    <property type="project" value="UniProtKB-KW"/>
</dbReference>
<evidence type="ECO:0000259" key="3">
    <source>
        <dbReference type="Pfam" id="PF00294"/>
    </source>
</evidence>
<reference evidence="4 5" key="1">
    <citation type="journal article" date="2015" name="Antonie Van Leeuwenhoek">
        <title>Bosea vaviloviae sp. nov., a new species of slow-growing rhizobia isolated from nodules of the relict species Vavilovia formosa (Stev.) Fed.</title>
        <authorList>
            <person name="Safronova V.I."/>
            <person name="Kuznetsova I.G."/>
            <person name="Sazanova A.L."/>
            <person name="Kimeklis A.K."/>
            <person name="Belimov A.A."/>
            <person name="Andronov E.E."/>
            <person name="Pinaev A.G."/>
            <person name="Chizhevskaya E.P."/>
            <person name="Pukhaev A.R."/>
            <person name="Popov K.P."/>
            <person name="Willems A."/>
            <person name="Tikhonovich I.A."/>
        </authorList>
    </citation>
    <scope>NUCLEOTIDE SEQUENCE [LARGE SCALE GENOMIC DNA]</scope>
    <source>
        <strain evidence="4 5">Vaf18</strain>
    </source>
</reference>
<dbReference type="STRING" id="1526658.BHK69_06700"/>
<dbReference type="InterPro" id="IPR002173">
    <property type="entry name" value="Carboh/pur_kinase_PfkB_CS"/>
</dbReference>
<dbReference type="Proteomes" id="UP000094969">
    <property type="component" value="Chromosome"/>
</dbReference>
<evidence type="ECO:0000313" key="5">
    <source>
        <dbReference type="Proteomes" id="UP000094969"/>
    </source>
</evidence>
<dbReference type="PANTHER" id="PTHR10584:SF166">
    <property type="entry name" value="RIBOKINASE"/>
    <property type="match status" value="1"/>
</dbReference>
<evidence type="ECO:0000256" key="2">
    <source>
        <dbReference type="ARBA" id="ARBA00022777"/>
    </source>
</evidence>
<keyword evidence="5" id="KW-1185">Reference proteome</keyword>
<dbReference type="EMBL" id="CP017147">
    <property type="protein sequence ID" value="AOO80200.1"/>
    <property type="molecule type" value="Genomic_DNA"/>
</dbReference>
<keyword evidence="2 4" id="KW-0418">Kinase</keyword>
<dbReference type="Pfam" id="PF00294">
    <property type="entry name" value="PfkB"/>
    <property type="match status" value="1"/>
</dbReference>
<dbReference type="OrthoDB" id="9776822at2"/>
<dbReference type="PANTHER" id="PTHR10584">
    <property type="entry name" value="SUGAR KINASE"/>
    <property type="match status" value="1"/>
</dbReference>
<dbReference type="GO" id="GO:0005829">
    <property type="term" value="C:cytosol"/>
    <property type="evidence" value="ECO:0007669"/>
    <property type="project" value="TreeGrafter"/>
</dbReference>
<dbReference type="AlphaFoldDB" id="A0A1D7TYL7"/>
<dbReference type="InterPro" id="IPR029056">
    <property type="entry name" value="Ribokinase-like"/>
</dbReference>
<dbReference type="InterPro" id="IPR011611">
    <property type="entry name" value="PfkB_dom"/>
</dbReference>
<evidence type="ECO:0000313" key="4">
    <source>
        <dbReference type="EMBL" id="AOO80200.1"/>
    </source>
</evidence>